<gene>
    <name evidence="1" type="ORF">OH76DRAFT_1308092</name>
</gene>
<dbReference type="OrthoDB" id="416119at2759"/>
<proteinExistence type="predicted"/>
<sequence length="217" mass="24262">MSCLLFNLAIEPLATMMRRSTLRGFRIPGVVDRILAALFADDTTAYLHETDDYAVLTAILRGWCAASRAKFNEDKTEHIPIGTKAYRAEVLSRTSLTQISRSLPADARLVPDGAAVRSLGAWIGNQTDDTAPWDPILRTIEKQLERWNKRRPTMYGRKLAAGMEVGGRTQFLAKAQGMPDSILDKLDKLVTKFVWKGETKPRILKEMLCRPICEGGL</sequence>
<evidence type="ECO:0000313" key="1">
    <source>
        <dbReference type="EMBL" id="RDX52285.1"/>
    </source>
</evidence>
<dbReference type="STRING" id="139420.A0A371DID1"/>
<keyword evidence="2" id="KW-1185">Reference proteome</keyword>
<dbReference type="Proteomes" id="UP000256964">
    <property type="component" value="Unassembled WGS sequence"/>
</dbReference>
<dbReference type="AlphaFoldDB" id="A0A371DID1"/>
<protein>
    <recommendedName>
        <fullName evidence="3">Reverse transcriptase domain-containing protein</fullName>
    </recommendedName>
</protein>
<reference evidence="1 2" key="1">
    <citation type="journal article" date="2018" name="Biotechnol. Biofuels">
        <title>Integrative visual omics of the white-rot fungus Polyporus brumalis exposes the biotechnological potential of its oxidative enzymes for delignifying raw plant biomass.</title>
        <authorList>
            <person name="Miyauchi S."/>
            <person name="Rancon A."/>
            <person name="Drula E."/>
            <person name="Hage H."/>
            <person name="Chaduli D."/>
            <person name="Favel A."/>
            <person name="Grisel S."/>
            <person name="Henrissat B."/>
            <person name="Herpoel-Gimbert I."/>
            <person name="Ruiz-Duenas F.J."/>
            <person name="Chevret D."/>
            <person name="Hainaut M."/>
            <person name="Lin J."/>
            <person name="Wang M."/>
            <person name="Pangilinan J."/>
            <person name="Lipzen A."/>
            <person name="Lesage-Meessen L."/>
            <person name="Navarro D."/>
            <person name="Riley R."/>
            <person name="Grigoriev I.V."/>
            <person name="Zhou S."/>
            <person name="Raouche S."/>
            <person name="Rosso M.N."/>
        </authorList>
    </citation>
    <scope>NUCLEOTIDE SEQUENCE [LARGE SCALE GENOMIC DNA]</scope>
    <source>
        <strain evidence="1 2">BRFM 1820</strain>
    </source>
</reference>
<organism evidence="1 2">
    <name type="scientific">Lentinus brumalis</name>
    <dbReference type="NCBI Taxonomy" id="2498619"/>
    <lineage>
        <taxon>Eukaryota</taxon>
        <taxon>Fungi</taxon>
        <taxon>Dikarya</taxon>
        <taxon>Basidiomycota</taxon>
        <taxon>Agaricomycotina</taxon>
        <taxon>Agaricomycetes</taxon>
        <taxon>Polyporales</taxon>
        <taxon>Polyporaceae</taxon>
        <taxon>Lentinus</taxon>
    </lineage>
</organism>
<evidence type="ECO:0008006" key="3">
    <source>
        <dbReference type="Google" id="ProtNLM"/>
    </source>
</evidence>
<evidence type="ECO:0000313" key="2">
    <source>
        <dbReference type="Proteomes" id="UP000256964"/>
    </source>
</evidence>
<accession>A0A371DID1</accession>
<dbReference type="EMBL" id="KZ857391">
    <property type="protein sequence ID" value="RDX52285.1"/>
    <property type="molecule type" value="Genomic_DNA"/>
</dbReference>
<name>A0A371DID1_9APHY</name>
<feature type="non-terminal residue" evidence="1">
    <location>
        <position position="217"/>
    </location>
</feature>